<name>A0A832A5Z8_9BACT</name>
<dbReference type="SUPFAM" id="SSF56801">
    <property type="entry name" value="Acetyl-CoA synthetase-like"/>
    <property type="match status" value="1"/>
</dbReference>
<accession>A0A832A5Z8</accession>
<reference evidence="1" key="1">
    <citation type="journal article" date="2020" name="mSystems">
        <title>Genome- and Community-Level Interaction Insights into Carbon Utilization and Element Cycling Functions of Hydrothermarchaeota in Hydrothermal Sediment.</title>
        <authorList>
            <person name="Zhou Z."/>
            <person name="Liu Y."/>
            <person name="Xu W."/>
            <person name="Pan J."/>
            <person name="Luo Z.H."/>
            <person name="Li M."/>
        </authorList>
    </citation>
    <scope>NUCLEOTIDE SEQUENCE [LARGE SCALE GENOMIC DNA]</scope>
    <source>
        <strain evidence="1">SpSt-456</strain>
    </source>
</reference>
<dbReference type="InterPro" id="IPR042099">
    <property type="entry name" value="ANL_N_sf"/>
</dbReference>
<proteinExistence type="predicted"/>
<keyword evidence="1" id="KW-0436">Ligase</keyword>
<evidence type="ECO:0000313" key="1">
    <source>
        <dbReference type="EMBL" id="HFK98636.1"/>
    </source>
</evidence>
<dbReference type="EMBL" id="DSTK01000041">
    <property type="protein sequence ID" value="HFK98636.1"/>
    <property type="molecule type" value="Genomic_DNA"/>
</dbReference>
<organism evidence="1">
    <name type="scientific">Desulfacinum infernum</name>
    <dbReference type="NCBI Taxonomy" id="35837"/>
    <lineage>
        <taxon>Bacteria</taxon>
        <taxon>Pseudomonadati</taxon>
        <taxon>Thermodesulfobacteriota</taxon>
        <taxon>Syntrophobacteria</taxon>
        <taxon>Syntrophobacterales</taxon>
        <taxon>Syntrophobacteraceae</taxon>
        <taxon>Desulfacinum</taxon>
    </lineage>
</organism>
<sequence length="501" mass="57043">MEHPCGASSSLKSGEGFIWKKDHRDVEQPCFLKETGKGAAMHPWMVKNIIFPLHERILGRKTFAYLRRLEKEQWLTPSELDALKLEKLKALLVHGAKNIPFYAKRFAEAGFDPNRLSALDDLKKLPLLSKAEIRKNLQEMLWKACPGGLHRYNTGGSTGEPLVFYFDRRRQAYDAAARAMCHRWWGIDIGDRELYLWGSPLEITRQDRIKDWRDALTNQLLLSAFELSEKQVPGFVEKIRRFRPKCVFGYPSTIDLFGRMAETQGYRLDSSGVKVVFCTAEVLYDHQRRNISRYFGGVPVVDSYGSREGGFINHQCPRGTYHIMDPNYVIEFLQDGMPAKPGETGEIVITHLDAWGMPLIRYRTGDMASSGEGVCECGRGLSTMSAVQGRSTDFVVTPDGRWQHGLSVIYVVRDIEGVDQFKIIQDEVDRMRVLIKVHPDLYPPDGDERIQRGFKKRMGQNVDVSVEHVDHIPSEASGKYRYVVSHVAQRLGVRHPEGEGA</sequence>
<protein>
    <submittedName>
        <fullName evidence="1">Phenylacetate--CoA ligase family protein</fullName>
    </submittedName>
</protein>
<dbReference type="PANTHER" id="PTHR36932:SF1">
    <property type="entry name" value="CAPSULAR POLYSACCHARIDE BIOSYNTHESIS PROTEIN"/>
    <property type="match status" value="1"/>
</dbReference>
<comment type="caution">
    <text evidence="1">The sequence shown here is derived from an EMBL/GenBank/DDBJ whole genome shotgun (WGS) entry which is preliminary data.</text>
</comment>
<dbReference type="Gene3D" id="3.40.50.12780">
    <property type="entry name" value="N-terminal domain of ligase-like"/>
    <property type="match status" value="1"/>
</dbReference>
<dbReference type="InterPro" id="IPR053158">
    <property type="entry name" value="CapK_Type1_Caps_Biosynth"/>
</dbReference>
<dbReference type="GO" id="GO:0016874">
    <property type="term" value="F:ligase activity"/>
    <property type="evidence" value="ECO:0007669"/>
    <property type="project" value="UniProtKB-KW"/>
</dbReference>
<dbReference type="PANTHER" id="PTHR36932">
    <property type="entry name" value="CAPSULAR POLYSACCHARIDE BIOSYNTHESIS PROTEIN"/>
    <property type="match status" value="1"/>
</dbReference>
<dbReference type="AlphaFoldDB" id="A0A832A5Z8"/>
<gene>
    <name evidence="1" type="ORF">ENS06_15085</name>
</gene>